<keyword evidence="4" id="KW-1185">Reference proteome</keyword>
<dbReference type="InterPro" id="IPR050640">
    <property type="entry name" value="Bact_2-comp_sensor_kinase"/>
</dbReference>
<dbReference type="RefSeq" id="WP_183972150.1">
    <property type="nucleotide sequence ID" value="NZ_JACIBY010000002.1"/>
</dbReference>
<feature type="transmembrane region" description="Helical" evidence="1">
    <location>
        <begin position="43"/>
        <end position="67"/>
    </location>
</feature>
<dbReference type="GO" id="GO:0000155">
    <property type="term" value="F:phosphorelay sensor kinase activity"/>
    <property type="evidence" value="ECO:0007669"/>
    <property type="project" value="InterPro"/>
</dbReference>
<keyword evidence="3" id="KW-0418">Kinase</keyword>
<protein>
    <submittedName>
        <fullName evidence="3">Sensor histidine kinase YesM</fullName>
    </submittedName>
</protein>
<dbReference type="Gene3D" id="3.30.565.10">
    <property type="entry name" value="Histidine kinase-like ATPase, C-terminal domain"/>
    <property type="match status" value="1"/>
</dbReference>
<keyword evidence="1" id="KW-0812">Transmembrane</keyword>
<organism evidence="3 4">
    <name type="scientific">Runella defluvii</name>
    <dbReference type="NCBI Taxonomy" id="370973"/>
    <lineage>
        <taxon>Bacteria</taxon>
        <taxon>Pseudomonadati</taxon>
        <taxon>Bacteroidota</taxon>
        <taxon>Cytophagia</taxon>
        <taxon>Cytophagales</taxon>
        <taxon>Spirosomataceae</taxon>
        <taxon>Runella</taxon>
    </lineage>
</organism>
<evidence type="ECO:0000256" key="1">
    <source>
        <dbReference type="SAM" id="Phobius"/>
    </source>
</evidence>
<feature type="transmembrane region" description="Helical" evidence="1">
    <location>
        <begin position="79"/>
        <end position="106"/>
    </location>
</feature>
<feature type="domain" description="Signal transduction histidine kinase internal region" evidence="2">
    <location>
        <begin position="164"/>
        <end position="239"/>
    </location>
</feature>
<dbReference type="Pfam" id="PF06580">
    <property type="entry name" value="His_kinase"/>
    <property type="match status" value="1"/>
</dbReference>
<gene>
    <name evidence="3" type="ORF">FHS57_001428</name>
</gene>
<keyword evidence="3" id="KW-0808">Transferase</keyword>
<feature type="transmembrane region" description="Helical" evidence="1">
    <location>
        <begin position="121"/>
        <end position="144"/>
    </location>
</feature>
<dbReference type="PANTHER" id="PTHR34220:SF7">
    <property type="entry name" value="SENSOR HISTIDINE KINASE YPDA"/>
    <property type="match status" value="1"/>
</dbReference>
<sequence length="353" mass="40448">MKRGVVISLHFGYWVLYFLLLSLILVCLQLGSPIKGQPFFYQWRFHVFFSTFAIFPALLGFYTFYFLLFDLFLMRRKIVLLFVVGLLTAMGCGLISEVVMSVLYTFKVGPGVFHEGAKTTLALLVVITIIAVLNGAVALIMRGFMRWYSEIKLKEALMQKNFEMELALVKSQISPHFLFNTLNNIDVLIAKNASQASAYLNQLSDIMRFMLYETKSEEIQLSRELSYLEKYIALQKIRTFNPDFARFRVEGAVGEATIAPMVLIPFVENAFKHADARKQGNVIDVSVEVSSEAIVFDCVNKRRLQPSTTEYGGLGNELIKRRLSLLYPDRHQLDIVSSEEDYRVRLRISRHEA</sequence>
<dbReference type="InterPro" id="IPR010559">
    <property type="entry name" value="Sig_transdc_His_kin_internal"/>
</dbReference>
<keyword evidence="1" id="KW-1133">Transmembrane helix</keyword>
<proteinExistence type="predicted"/>
<reference evidence="3 4" key="1">
    <citation type="submission" date="2020-08" db="EMBL/GenBank/DDBJ databases">
        <title>Genomic Encyclopedia of Type Strains, Phase IV (KMG-IV): sequencing the most valuable type-strain genomes for metagenomic binning, comparative biology and taxonomic classification.</title>
        <authorList>
            <person name="Goeker M."/>
        </authorList>
    </citation>
    <scope>NUCLEOTIDE SEQUENCE [LARGE SCALE GENOMIC DNA]</scope>
    <source>
        <strain evidence="3 4">DSM 17976</strain>
    </source>
</reference>
<dbReference type="PANTHER" id="PTHR34220">
    <property type="entry name" value="SENSOR HISTIDINE KINASE YPDA"/>
    <property type="match status" value="1"/>
</dbReference>
<feature type="transmembrane region" description="Helical" evidence="1">
    <location>
        <begin position="12"/>
        <end position="31"/>
    </location>
</feature>
<dbReference type="AlphaFoldDB" id="A0A7W6EPC2"/>
<evidence type="ECO:0000259" key="2">
    <source>
        <dbReference type="Pfam" id="PF06580"/>
    </source>
</evidence>
<dbReference type="GO" id="GO:0016020">
    <property type="term" value="C:membrane"/>
    <property type="evidence" value="ECO:0007669"/>
    <property type="project" value="InterPro"/>
</dbReference>
<keyword evidence="1" id="KW-0472">Membrane</keyword>
<name>A0A7W6EPC2_9BACT</name>
<dbReference type="InterPro" id="IPR036890">
    <property type="entry name" value="HATPase_C_sf"/>
</dbReference>
<dbReference type="Proteomes" id="UP000541352">
    <property type="component" value="Unassembled WGS sequence"/>
</dbReference>
<comment type="caution">
    <text evidence="3">The sequence shown here is derived from an EMBL/GenBank/DDBJ whole genome shotgun (WGS) entry which is preliminary data.</text>
</comment>
<dbReference type="EMBL" id="JACIBY010000002">
    <property type="protein sequence ID" value="MBB3837434.1"/>
    <property type="molecule type" value="Genomic_DNA"/>
</dbReference>
<evidence type="ECO:0000313" key="3">
    <source>
        <dbReference type="EMBL" id="MBB3837434.1"/>
    </source>
</evidence>
<accession>A0A7W6EPC2</accession>
<evidence type="ECO:0000313" key="4">
    <source>
        <dbReference type="Proteomes" id="UP000541352"/>
    </source>
</evidence>